<dbReference type="CDD" id="cd02440">
    <property type="entry name" value="AdoMet_MTases"/>
    <property type="match status" value="1"/>
</dbReference>
<organism evidence="3 4">
    <name type="scientific">Candidatus Zambryskibacteria bacterium RIFCSPLOWO2_12_FULL_39_23</name>
    <dbReference type="NCBI Taxonomy" id="1802776"/>
    <lineage>
        <taxon>Bacteria</taxon>
        <taxon>Candidatus Zambryskiibacteriota</taxon>
    </lineage>
</organism>
<evidence type="ECO:0000313" key="3">
    <source>
        <dbReference type="EMBL" id="OHB13079.1"/>
    </source>
</evidence>
<evidence type="ECO:0000313" key="4">
    <source>
        <dbReference type="Proteomes" id="UP000176558"/>
    </source>
</evidence>
<keyword evidence="1" id="KW-0472">Membrane</keyword>
<keyword evidence="1" id="KW-0812">Transmembrane</keyword>
<protein>
    <recommendedName>
        <fullName evidence="2">Methyltransferase type 11 domain-containing protein</fullName>
    </recommendedName>
</protein>
<dbReference type="Proteomes" id="UP000176558">
    <property type="component" value="Unassembled WGS sequence"/>
</dbReference>
<feature type="transmembrane region" description="Helical" evidence="1">
    <location>
        <begin position="174"/>
        <end position="194"/>
    </location>
</feature>
<keyword evidence="1" id="KW-1133">Transmembrane helix</keyword>
<feature type="transmembrane region" description="Helical" evidence="1">
    <location>
        <begin position="245"/>
        <end position="264"/>
    </location>
</feature>
<dbReference type="EMBL" id="MHWT01000005">
    <property type="protein sequence ID" value="OHB13079.1"/>
    <property type="molecule type" value="Genomic_DNA"/>
</dbReference>
<dbReference type="Pfam" id="PF08241">
    <property type="entry name" value="Methyltransf_11"/>
    <property type="match status" value="1"/>
</dbReference>
<dbReference type="InterPro" id="IPR029063">
    <property type="entry name" value="SAM-dependent_MTases_sf"/>
</dbReference>
<accession>A0A1G2UUK3</accession>
<name>A0A1G2UUK3_9BACT</name>
<dbReference type="AlphaFoldDB" id="A0A1G2UUK3"/>
<feature type="domain" description="Methyltransferase type 11" evidence="2">
    <location>
        <begin position="130"/>
        <end position="177"/>
    </location>
</feature>
<reference evidence="3 4" key="1">
    <citation type="journal article" date="2016" name="Nat. Commun.">
        <title>Thousands of microbial genomes shed light on interconnected biogeochemical processes in an aquifer system.</title>
        <authorList>
            <person name="Anantharaman K."/>
            <person name="Brown C.T."/>
            <person name="Hug L.A."/>
            <person name="Sharon I."/>
            <person name="Castelle C.J."/>
            <person name="Probst A.J."/>
            <person name="Thomas B.C."/>
            <person name="Singh A."/>
            <person name="Wilkins M.J."/>
            <person name="Karaoz U."/>
            <person name="Brodie E.L."/>
            <person name="Williams K.H."/>
            <person name="Hubbard S.S."/>
            <person name="Banfield J.F."/>
        </authorList>
    </citation>
    <scope>NUCLEOTIDE SEQUENCE [LARGE SCALE GENOMIC DNA]</scope>
</reference>
<gene>
    <name evidence="3" type="ORF">A3G99_00605</name>
</gene>
<comment type="caution">
    <text evidence="3">The sequence shown here is derived from an EMBL/GenBank/DDBJ whole genome shotgun (WGS) entry which is preliminary data.</text>
</comment>
<dbReference type="GO" id="GO:0008757">
    <property type="term" value="F:S-adenosylmethionine-dependent methyltransferase activity"/>
    <property type="evidence" value="ECO:0007669"/>
    <property type="project" value="InterPro"/>
</dbReference>
<dbReference type="InterPro" id="IPR013216">
    <property type="entry name" value="Methyltransf_11"/>
</dbReference>
<dbReference type="Gene3D" id="3.40.50.150">
    <property type="entry name" value="Vaccinia Virus protein VP39"/>
    <property type="match status" value="1"/>
</dbReference>
<dbReference type="SUPFAM" id="SSF53335">
    <property type="entry name" value="S-adenosyl-L-methionine-dependent methyltransferases"/>
    <property type="match status" value="1"/>
</dbReference>
<evidence type="ECO:0000259" key="2">
    <source>
        <dbReference type="Pfam" id="PF08241"/>
    </source>
</evidence>
<sequence length="284" mass="32757">MQDSFNSKMDTLIHNPLQKTAFQKLIFKKDLQIFNVKDKVIYCVEELGASFDKKSNDAFVNKIKVFIKKSPKIFSFIYNLMNPSFAKTNAKTVVNDIPVGKVILNLGSGATSIRPDVINIDFYPFENVNFVADIADLPFEDKVADVVISECVLEHTPDPEKVVSEIYRVLKPKGLVYLVVPFVFSFHSSPYDFYRWSKMGLEEQFKDFRKIDSGIHFGSGNALNWILAEYFATLFSFGFNMLHQIFYIFFMILFVPLGYLDFFLNKIKTSENIASHIYFLGQKR</sequence>
<evidence type="ECO:0000256" key="1">
    <source>
        <dbReference type="SAM" id="Phobius"/>
    </source>
</evidence>
<proteinExistence type="predicted"/>